<dbReference type="Gene3D" id="1.10.260.40">
    <property type="entry name" value="lambda repressor-like DNA-binding domains"/>
    <property type="match status" value="1"/>
</dbReference>
<name>A0ABW5HRW6_9PSEU</name>
<dbReference type="RefSeq" id="WP_344280608.1">
    <property type="nucleotide sequence ID" value="NZ_BAAAHV010000017.1"/>
</dbReference>
<sequence>MGTRRTSTPKHPPNTRLRWQRLQRGWSHQEVVEQIKRSIEQAGEGEAGLNADMVGRWETGGRKPDPRYKKHLVLVFGLPASELGLLSAEELALCPADLVVPAPTANGLMDEQLVDTVVKKVMLVLLGGNAEFSRPVFLKGLLGASLAALFSNGIAIPDGAEVLAGEHRTRLDRQSVDAFAAITTSHRELYWTTAAAELLPSVTAHVHLGTGMLKSTSDVEASQSRQLASAVAESALLASRLLFFDLAQADTAEQFFQLADDAASTSQDHAIAAAVLGHRAFVPGFDGQVKPARDYLAAAHAHARYGASPLLRSWLHCVDAEVSARVGQPRASLTRIRSAEDALVTAGTDPTWLDFFDASRLDGFAGNALLLADRNREAAGRLQSALDNLADTATKQKAVLLFDLAAAHAPTDAELAVATVRQACDLIEQAPYSTALQRVPDVRAALSATPYIGELDERVRALSGPVREA</sequence>
<evidence type="ECO:0000313" key="1">
    <source>
        <dbReference type="EMBL" id="MFD2479250.1"/>
    </source>
</evidence>
<dbReference type="InterPro" id="IPR001387">
    <property type="entry name" value="Cro/C1-type_HTH"/>
</dbReference>
<keyword evidence="2" id="KW-1185">Reference proteome</keyword>
<reference evidence="2" key="1">
    <citation type="journal article" date="2019" name="Int. J. Syst. Evol. Microbiol.">
        <title>The Global Catalogue of Microorganisms (GCM) 10K type strain sequencing project: providing services to taxonomists for standard genome sequencing and annotation.</title>
        <authorList>
            <consortium name="The Broad Institute Genomics Platform"/>
            <consortium name="The Broad Institute Genome Sequencing Center for Infectious Disease"/>
            <person name="Wu L."/>
            <person name="Ma J."/>
        </authorList>
    </citation>
    <scope>NUCLEOTIDE SEQUENCE [LARGE SCALE GENOMIC DNA]</scope>
    <source>
        <strain evidence="2">CGMCC 4.7638</strain>
    </source>
</reference>
<organism evidence="1 2">
    <name type="scientific">Amycolatopsis albidoflavus</name>
    <dbReference type="NCBI Taxonomy" id="102226"/>
    <lineage>
        <taxon>Bacteria</taxon>
        <taxon>Bacillati</taxon>
        <taxon>Actinomycetota</taxon>
        <taxon>Actinomycetes</taxon>
        <taxon>Pseudonocardiales</taxon>
        <taxon>Pseudonocardiaceae</taxon>
        <taxon>Amycolatopsis</taxon>
    </lineage>
</organism>
<comment type="caution">
    <text evidence="1">The sequence shown here is derived from an EMBL/GenBank/DDBJ whole genome shotgun (WGS) entry which is preliminary data.</text>
</comment>
<protein>
    <submittedName>
        <fullName evidence="1">Helix-turn-helix domain-containing protein</fullName>
    </submittedName>
</protein>
<dbReference type="EMBL" id="JBHUKQ010000002">
    <property type="protein sequence ID" value="MFD2479250.1"/>
    <property type="molecule type" value="Genomic_DNA"/>
</dbReference>
<evidence type="ECO:0000313" key="2">
    <source>
        <dbReference type="Proteomes" id="UP001597542"/>
    </source>
</evidence>
<dbReference type="CDD" id="cd00093">
    <property type="entry name" value="HTH_XRE"/>
    <property type="match status" value="1"/>
</dbReference>
<proteinExistence type="predicted"/>
<dbReference type="InterPro" id="IPR010982">
    <property type="entry name" value="Lambda_DNA-bd_dom_sf"/>
</dbReference>
<dbReference type="Proteomes" id="UP001597542">
    <property type="component" value="Unassembled WGS sequence"/>
</dbReference>
<gene>
    <name evidence="1" type="ORF">ACFSUT_03105</name>
</gene>
<accession>A0ABW5HRW6</accession>